<reference evidence="10" key="1">
    <citation type="journal article" date="2023" name="Mol. Ecol. Resour.">
        <title>Chromosome-level genome assembly of a triploid poplar Populus alba 'Berolinensis'.</title>
        <authorList>
            <person name="Chen S."/>
            <person name="Yu Y."/>
            <person name="Wang X."/>
            <person name="Wang S."/>
            <person name="Zhang T."/>
            <person name="Zhou Y."/>
            <person name="He R."/>
            <person name="Meng N."/>
            <person name="Wang Y."/>
            <person name="Liu W."/>
            <person name="Liu Z."/>
            <person name="Liu J."/>
            <person name="Guo Q."/>
            <person name="Huang H."/>
            <person name="Sederoff R.R."/>
            <person name="Wang G."/>
            <person name="Qu G."/>
            <person name="Chen S."/>
        </authorList>
    </citation>
    <scope>NUCLEOTIDE SEQUENCE</scope>
    <source>
        <strain evidence="10">SC-2020</strain>
    </source>
</reference>
<comment type="similarity">
    <text evidence="2">Belongs to the RLP family.</text>
</comment>
<evidence type="ECO:0000256" key="9">
    <source>
        <dbReference type="ARBA" id="ARBA00023180"/>
    </source>
</evidence>
<keyword evidence="11" id="KW-1185">Reference proteome</keyword>
<dbReference type="AlphaFoldDB" id="A0AAD6PY60"/>
<evidence type="ECO:0000256" key="6">
    <source>
        <dbReference type="ARBA" id="ARBA00022989"/>
    </source>
</evidence>
<evidence type="ECO:0000256" key="5">
    <source>
        <dbReference type="ARBA" id="ARBA00022729"/>
    </source>
</evidence>
<keyword evidence="3" id="KW-1003">Cell membrane</keyword>
<evidence type="ECO:0000256" key="8">
    <source>
        <dbReference type="ARBA" id="ARBA00023170"/>
    </source>
</evidence>
<evidence type="ECO:0000256" key="7">
    <source>
        <dbReference type="ARBA" id="ARBA00023136"/>
    </source>
</evidence>
<comment type="subcellular location">
    <subcellularLocation>
        <location evidence="1">Cell membrane</location>
        <topology evidence="1">Single-pass type I membrane protein</topology>
    </subcellularLocation>
</comment>
<comment type="caution">
    <text evidence="10">The sequence shown here is derived from an EMBL/GenBank/DDBJ whole genome shotgun (WGS) entry which is preliminary data.</text>
</comment>
<keyword evidence="5" id="KW-0732">Signal</keyword>
<dbReference type="InterPro" id="IPR001611">
    <property type="entry name" value="Leu-rich_rpt"/>
</dbReference>
<evidence type="ECO:0000256" key="3">
    <source>
        <dbReference type="ARBA" id="ARBA00022475"/>
    </source>
</evidence>
<gene>
    <name evidence="10" type="ORF">NC653_035277</name>
</gene>
<evidence type="ECO:0000256" key="2">
    <source>
        <dbReference type="ARBA" id="ARBA00009592"/>
    </source>
</evidence>
<accession>A0AAD6PY60</accession>
<organism evidence="10 11">
    <name type="scientific">Populus alba x Populus x berolinensis</name>
    <dbReference type="NCBI Taxonomy" id="444605"/>
    <lineage>
        <taxon>Eukaryota</taxon>
        <taxon>Viridiplantae</taxon>
        <taxon>Streptophyta</taxon>
        <taxon>Embryophyta</taxon>
        <taxon>Tracheophyta</taxon>
        <taxon>Spermatophyta</taxon>
        <taxon>Magnoliopsida</taxon>
        <taxon>eudicotyledons</taxon>
        <taxon>Gunneridae</taxon>
        <taxon>Pentapetalae</taxon>
        <taxon>rosids</taxon>
        <taxon>fabids</taxon>
        <taxon>Malpighiales</taxon>
        <taxon>Salicaceae</taxon>
        <taxon>Saliceae</taxon>
        <taxon>Populus</taxon>
    </lineage>
</organism>
<dbReference type="SUPFAM" id="SSF52058">
    <property type="entry name" value="L domain-like"/>
    <property type="match status" value="1"/>
</dbReference>
<evidence type="ECO:0000313" key="11">
    <source>
        <dbReference type="Proteomes" id="UP001164929"/>
    </source>
</evidence>
<dbReference type="InterPro" id="IPR032675">
    <property type="entry name" value="LRR_dom_sf"/>
</dbReference>
<keyword evidence="6" id="KW-1133">Transmembrane helix</keyword>
<evidence type="ECO:0000256" key="1">
    <source>
        <dbReference type="ARBA" id="ARBA00004251"/>
    </source>
</evidence>
<dbReference type="PANTHER" id="PTHR48052:SF66">
    <property type="entry name" value="OS02G0610000 PROTEIN"/>
    <property type="match status" value="1"/>
</dbReference>
<dbReference type="Gene3D" id="3.80.10.10">
    <property type="entry name" value="Ribonuclease Inhibitor"/>
    <property type="match status" value="1"/>
</dbReference>
<dbReference type="EMBL" id="JAQIZT010000015">
    <property type="protein sequence ID" value="KAJ6970955.1"/>
    <property type="molecule type" value="Genomic_DNA"/>
</dbReference>
<evidence type="ECO:0000313" key="10">
    <source>
        <dbReference type="EMBL" id="KAJ6970955.1"/>
    </source>
</evidence>
<name>A0AAD6PY60_9ROSI</name>
<evidence type="ECO:0000256" key="4">
    <source>
        <dbReference type="ARBA" id="ARBA00022692"/>
    </source>
</evidence>
<sequence length="54" mass="5700">MNVLLALDLSGNSLTGNIPSTIGGMQSFLDLSLAHNKLQGQIPEVFGELKSLES</sequence>
<dbReference type="Proteomes" id="UP001164929">
    <property type="component" value="Chromosome 15"/>
</dbReference>
<keyword evidence="4" id="KW-0812">Transmembrane</keyword>
<keyword evidence="9" id="KW-0325">Glycoprotein</keyword>
<dbReference type="PANTHER" id="PTHR48052">
    <property type="entry name" value="UNNAMED PRODUCT"/>
    <property type="match status" value="1"/>
</dbReference>
<keyword evidence="8" id="KW-0675">Receptor</keyword>
<protein>
    <submittedName>
        <fullName evidence="10">Uncharacterized protein</fullName>
    </submittedName>
</protein>
<keyword evidence="7" id="KW-0472">Membrane</keyword>
<dbReference type="GO" id="GO:0005886">
    <property type="term" value="C:plasma membrane"/>
    <property type="evidence" value="ECO:0007669"/>
    <property type="project" value="UniProtKB-SubCell"/>
</dbReference>
<proteinExistence type="inferred from homology"/>
<dbReference type="Pfam" id="PF13855">
    <property type="entry name" value="LRR_8"/>
    <property type="match status" value="1"/>
</dbReference>